<proteinExistence type="predicted"/>
<sequence length="109" mass="12101">MSFVSILGLHFSSRGCVIVCTLRCELERLDSLHFECYDGVEFEAIGEGGSKHGGQTRIVLKVAHTSPTFQCLTDTACLAQKMKLNCNQAIKMDSINPAVVVNIPERVWW</sequence>
<comment type="caution">
    <text evidence="1">The sequence shown here is derived from an EMBL/GenBank/DDBJ whole genome shotgun (WGS) entry which is preliminary data.</text>
</comment>
<reference evidence="1" key="1">
    <citation type="submission" date="2020-06" db="EMBL/GenBank/DDBJ databases">
        <title>WGS assembly of Ceratodon purpureus strain R40.</title>
        <authorList>
            <person name="Carey S.B."/>
            <person name="Jenkins J."/>
            <person name="Shu S."/>
            <person name="Lovell J.T."/>
            <person name="Sreedasyam A."/>
            <person name="Maumus F."/>
            <person name="Tiley G.P."/>
            <person name="Fernandez-Pozo N."/>
            <person name="Barry K."/>
            <person name="Chen C."/>
            <person name="Wang M."/>
            <person name="Lipzen A."/>
            <person name="Daum C."/>
            <person name="Saski C.A."/>
            <person name="Payton A.C."/>
            <person name="Mcbreen J.C."/>
            <person name="Conrad R.E."/>
            <person name="Kollar L.M."/>
            <person name="Olsson S."/>
            <person name="Huttunen S."/>
            <person name="Landis J.B."/>
            <person name="Wickett N.J."/>
            <person name="Johnson M.G."/>
            <person name="Rensing S.A."/>
            <person name="Grimwood J."/>
            <person name="Schmutz J."/>
            <person name="Mcdaniel S.F."/>
        </authorList>
    </citation>
    <scope>NUCLEOTIDE SEQUENCE</scope>
    <source>
        <strain evidence="1">R40</strain>
    </source>
</reference>
<evidence type="ECO:0000313" key="1">
    <source>
        <dbReference type="EMBL" id="KAG0593047.1"/>
    </source>
</evidence>
<dbReference type="AlphaFoldDB" id="A0A8T0JBA1"/>
<dbReference type="EMBL" id="CM026421">
    <property type="protein sequence ID" value="KAG0593047.1"/>
    <property type="molecule type" value="Genomic_DNA"/>
</dbReference>
<dbReference type="Proteomes" id="UP000822688">
    <property type="component" value="Chromosome 1"/>
</dbReference>
<protein>
    <submittedName>
        <fullName evidence="1">Uncharacterized protein</fullName>
    </submittedName>
</protein>
<gene>
    <name evidence="1" type="ORF">KC19_1G301200</name>
</gene>
<name>A0A8T0JBA1_CERPU</name>
<organism evidence="1 2">
    <name type="scientific">Ceratodon purpureus</name>
    <name type="common">Fire moss</name>
    <name type="synonym">Dicranum purpureum</name>
    <dbReference type="NCBI Taxonomy" id="3225"/>
    <lineage>
        <taxon>Eukaryota</taxon>
        <taxon>Viridiplantae</taxon>
        <taxon>Streptophyta</taxon>
        <taxon>Embryophyta</taxon>
        <taxon>Bryophyta</taxon>
        <taxon>Bryophytina</taxon>
        <taxon>Bryopsida</taxon>
        <taxon>Dicranidae</taxon>
        <taxon>Pseudoditrichales</taxon>
        <taxon>Ditrichaceae</taxon>
        <taxon>Ceratodon</taxon>
    </lineage>
</organism>
<accession>A0A8T0JBA1</accession>
<keyword evidence="2" id="KW-1185">Reference proteome</keyword>
<evidence type="ECO:0000313" key="2">
    <source>
        <dbReference type="Proteomes" id="UP000822688"/>
    </source>
</evidence>